<dbReference type="EMBL" id="BAAFZP010000001">
    <property type="protein sequence ID" value="GAB1582924.1"/>
    <property type="molecule type" value="Genomic_DNA"/>
</dbReference>
<reference evidence="1 2" key="1">
    <citation type="submission" date="2024-10" db="EMBL/GenBank/DDBJ databases">
        <title>Isolation, draft genome sequencing and identification of Phyllobacterium sp. NSA23, isolated from leaf soil.</title>
        <authorList>
            <person name="Akita H."/>
        </authorList>
    </citation>
    <scope>NUCLEOTIDE SEQUENCE [LARGE SCALE GENOMIC DNA]</scope>
    <source>
        <strain evidence="1 2">NSA23</strain>
    </source>
</reference>
<proteinExistence type="predicted"/>
<keyword evidence="2" id="KW-1185">Reference proteome</keyword>
<name>A0ABQ0H1Y9_9HYPH</name>
<protein>
    <submittedName>
        <fullName evidence="1">Uncharacterized protein</fullName>
    </submittedName>
</protein>
<sequence>MLHVVTELVLQHIHNRPERLAPVVILKVLDVLKEESCGTMMSYDLGCIKEECSLRVAEETVRPFERIPF</sequence>
<accession>A0ABQ0H1Y9</accession>
<organism evidence="1 2">
    <name type="scientific">Phyllobacterium phragmitis</name>
    <dbReference type="NCBI Taxonomy" id="2670329"/>
    <lineage>
        <taxon>Bacteria</taxon>
        <taxon>Pseudomonadati</taxon>
        <taxon>Pseudomonadota</taxon>
        <taxon>Alphaproteobacteria</taxon>
        <taxon>Hyphomicrobiales</taxon>
        <taxon>Phyllobacteriaceae</taxon>
        <taxon>Phyllobacterium</taxon>
    </lineage>
</organism>
<evidence type="ECO:0000313" key="2">
    <source>
        <dbReference type="Proteomes" id="UP001628091"/>
    </source>
</evidence>
<gene>
    <name evidence="1" type="ORF">PPNSA23_28670</name>
</gene>
<dbReference type="Proteomes" id="UP001628091">
    <property type="component" value="Unassembled WGS sequence"/>
</dbReference>
<evidence type="ECO:0000313" key="1">
    <source>
        <dbReference type="EMBL" id="GAB1582924.1"/>
    </source>
</evidence>
<comment type="caution">
    <text evidence="1">The sequence shown here is derived from an EMBL/GenBank/DDBJ whole genome shotgun (WGS) entry which is preliminary data.</text>
</comment>